<sequence length="286" mass="33497">MGLFDDLDMVSNQKSKDADILRAPFGYPGGKSRSIKNILPHLPYREKYIEPFGGSGAVLLARKPSKLEVFNDRYAGVVAFYQCLRDPILFQKLLDWLDLTVHAREEFIFCKEWKVDDPIERAGRWYYMVQSSFGSIGRNWGRQTKRSSMAGKIRRKLAIFPQIHERFLNVQVENQDWEDCLRDYDSKDAVIYCDPPYIDVYRGTYKNEMTIERHRDFVRCIFTLDAHVVVSGYSNPLYEENDWDNRFEWKAFVSIQSIVPSEGNKKSTHDKRGHATEVLWIKEATK</sequence>
<dbReference type="AlphaFoldDB" id="A0A0F9RBE9"/>
<keyword evidence="3" id="KW-0808">Transferase</keyword>
<dbReference type="EC" id="2.1.1.72" evidence="1"/>
<organism evidence="6">
    <name type="scientific">marine sediment metagenome</name>
    <dbReference type="NCBI Taxonomy" id="412755"/>
    <lineage>
        <taxon>unclassified sequences</taxon>
        <taxon>metagenomes</taxon>
        <taxon>ecological metagenomes</taxon>
    </lineage>
</organism>
<dbReference type="InterPro" id="IPR002052">
    <property type="entry name" value="DNA_methylase_N6_adenine_CS"/>
</dbReference>
<evidence type="ECO:0000256" key="2">
    <source>
        <dbReference type="ARBA" id="ARBA00022603"/>
    </source>
</evidence>
<keyword evidence="4" id="KW-0949">S-adenosyl-L-methionine</keyword>
<proteinExistence type="predicted"/>
<dbReference type="PROSITE" id="PS00092">
    <property type="entry name" value="N6_MTASE"/>
    <property type="match status" value="1"/>
</dbReference>
<dbReference type="GO" id="GO:0032259">
    <property type="term" value="P:methylation"/>
    <property type="evidence" value="ECO:0007669"/>
    <property type="project" value="UniProtKB-KW"/>
</dbReference>
<comment type="caution">
    <text evidence="6">The sequence shown here is derived from an EMBL/GenBank/DDBJ whole genome shotgun (WGS) entry which is preliminary data.</text>
</comment>
<dbReference type="GO" id="GO:0043565">
    <property type="term" value="F:sequence-specific DNA binding"/>
    <property type="evidence" value="ECO:0007669"/>
    <property type="project" value="TreeGrafter"/>
</dbReference>
<dbReference type="EMBL" id="LAZR01001313">
    <property type="protein sequence ID" value="KKN46747.1"/>
    <property type="molecule type" value="Genomic_DNA"/>
</dbReference>
<dbReference type="SUPFAM" id="SSF53335">
    <property type="entry name" value="S-adenosyl-L-methionine-dependent methyltransferases"/>
    <property type="match status" value="1"/>
</dbReference>
<dbReference type="PRINTS" id="PR00505">
    <property type="entry name" value="D12N6MTFRASE"/>
</dbReference>
<dbReference type="InterPro" id="IPR029063">
    <property type="entry name" value="SAM-dependent_MTases_sf"/>
</dbReference>
<protein>
    <recommendedName>
        <fullName evidence="1">site-specific DNA-methyltransferase (adenine-specific)</fullName>
        <ecNumber evidence="1">2.1.1.72</ecNumber>
    </recommendedName>
</protein>
<dbReference type="PANTHER" id="PTHR30481">
    <property type="entry name" value="DNA ADENINE METHYLASE"/>
    <property type="match status" value="1"/>
</dbReference>
<gene>
    <name evidence="6" type="ORF">LCGC14_0669710</name>
</gene>
<evidence type="ECO:0000256" key="4">
    <source>
        <dbReference type="ARBA" id="ARBA00022691"/>
    </source>
</evidence>
<dbReference type="GO" id="GO:1904047">
    <property type="term" value="F:S-adenosyl-L-methionine binding"/>
    <property type="evidence" value="ECO:0007669"/>
    <property type="project" value="TreeGrafter"/>
</dbReference>
<dbReference type="GO" id="GO:0009007">
    <property type="term" value="F:site-specific DNA-methyltransferase (adenine-specific) activity"/>
    <property type="evidence" value="ECO:0007669"/>
    <property type="project" value="UniProtKB-EC"/>
</dbReference>
<name>A0A0F9RBE9_9ZZZZ</name>
<dbReference type="InterPro" id="IPR012327">
    <property type="entry name" value="MeTrfase_D12"/>
</dbReference>
<evidence type="ECO:0000256" key="5">
    <source>
        <dbReference type="ARBA" id="ARBA00047942"/>
    </source>
</evidence>
<evidence type="ECO:0000313" key="6">
    <source>
        <dbReference type="EMBL" id="KKN46747.1"/>
    </source>
</evidence>
<evidence type="ECO:0000256" key="1">
    <source>
        <dbReference type="ARBA" id="ARBA00011900"/>
    </source>
</evidence>
<keyword evidence="2" id="KW-0489">Methyltransferase</keyword>
<dbReference type="GO" id="GO:0009307">
    <property type="term" value="P:DNA restriction-modification system"/>
    <property type="evidence" value="ECO:0007669"/>
    <property type="project" value="InterPro"/>
</dbReference>
<dbReference type="Gene3D" id="3.40.50.150">
    <property type="entry name" value="Vaccinia Virus protein VP39"/>
    <property type="match status" value="2"/>
</dbReference>
<dbReference type="Pfam" id="PF02086">
    <property type="entry name" value="MethyltransfD12"/>
    <property type="match status" value="1"/>
</dbReference>
<dbReference type="InterPro" id="IPR012263">
    <property type="entry name" value="M_m6A_EcoRV"/>
</dbReference>
<reference evidence="6" key="1">
    <citation type="journal article" date="2015" name="Nature">
        <title>Complex archaea that bridge the gap between prokaryotes and eukaryotes.</title>
        <authorList>
            <person name="Spang A."/>
            <person name="Saw J.H."/>
            <person name="Jorgensen S.L."/>
            <person name="Zaremba-Niedzwiedzka K."/>
            <person name="Martijn J."/>
            <person name="Lind A.E."/>
            <person name="van Eijk R."/>
            <person name="Schleper C."/>
            <person name="Guy L."/>
            <person name="Ettema T.J."/>
        </authorList>
    </citation>
    <scope>NUCLEOTIDE SEQUENCE</scope>
</reference>
<dbReference type="PIRSF" id="PIRSF000398">
    <property type="entry name" value="M_m6A_EcoRV"/>
    <property type="match status" value="1"/>
</dbReference>
<dbReference type="PANTHER" id="PTHR30481:SF4">
    <property type="entry name" value="SITE-SPECIFIC DNA-METHYLTRANSFERASE (ADENINE-SPECIFIC)"/>
    <property type="match status" value="1"/>
</dbReference>
<dbReference type="GO" id="GO:0006298">
    <property type="term" value="P:mismatch repair"/>
    <property type="evidence" value="ECO:0007669"/>
    <property type="project" value="TreeGrafter"/>
</dbReference>
<comment type="catalytic activity">
    <reaction evidence="5">
        <text>a 2'-deoxyadenosine in DNA + S-adenosyl-L-methionine = an N(6)-methyl-2'-deoxyadenosine in DNA + S-adenosyl-L-homocysteine + H(+)</text>
        <dbReference type="Rhea" id="RHEA:15197"/>
        <dbReference type="Rhea" id="RHEA-COMP:12418"/>
        <dbReference type="Rhea" id="RHEA-COMP:12419"/>
        <dbReference type="ChEBI" id="CHEBI:15378"/>
        <dbReference type="ChEBI" id="CHEBI:57856"/>
        <dbReference type="ChEBI" id="CHEBI:59789"/>
        <dbReference type="ChEBI" id="CHEBI:90615"/>
        <dbReference type="ChEBI" id="CHEBI:90616"/>
        <dbReference type="EC" id="2.1.1.72"/>
    </reaction>
</comment>
<accession>A0A0F9RBE9</accession>
<evidence type="ECO:0000256" key="3">
    <source>
        <dbReference type="ARBA" id="ARBA00022679"/>
    </source>
</evidence>